<sequence length="49" mass="5379">MSAYSIALAVSFSSILSFDFPPLLRNSSLASASFSQSLYSLKSLEKRFL</sequence>
<dbReference type="EMBL" id="JBBNAG010000003">
    <property type="protein sequence ID" value="KAK9148972.1"/>
    <property type="molecule type" value="Genomic_DNA"/>
</dbReference>
<reference evidence="1 2" key="1">
    <citation type="submission" date="2024-01" db="EMBL/GenBank/DDBJ databases">
        <title>Genome assemblies of Stephania.</title>
        <authorList>
            <person name="Yang L."/>
        </authorList>
    </citation>
    <scope>NUCLEOTIDE SEQUENCE [LARGE SCALE GENOMIC DNA]</scope>
    <source>
        <strain evidence="1">JXDWG</strain>
        <tissue evidence="1">Leaf</tissue>
    </source>
</reference>
<dbReference type="Proteomes" id="UP001419268">
    <property type="component" value="Unassembled WGS sequence"/>
</dbReference>
<accession>A0AAP0PM23</accession>
<evidence type="ECO:0000313" key="2">
    <source>
        <dbReference type="Proteomes" id="UP001419268"/>
    </source>
</evidence>
<evidence type="ECO:0000313" key="1">
    <source>
        <dbReference type="EMBL" id="KAK9148972.1"/>
    </source>
</evidence>
<comment type="caution">
    <text evidence="1">The sequence shown here is derived from an EMBL/GenBank/DDBJ whole genome shotgun (WGS) entry which is preliminary data.</text>
</comment>
<keyword evidence="2" id="KW-1185">Reference proteome</keyword>
<organism evidence="1 2">
    <name type="scientific">Stephania cephalantha</name>
    <dbReference type="NCBI Taxonomy" id="152367"/>
    <lineage>
        <taxon>Eukaryota</taxon>
        <taxon>Viridiplantae</taxon>
        <taxon>Streptophyta</taxon>
        <taxon>Embryophyta</taxon>
        <taxon>Tracheophyta</taxon>
        <taxon>Spermatophyta</taxon>
        <taxon>Magnoliopsida</taxon>
        <taxon>Ranunculales</taxon>
        <taxon>Menispermaceae</taxon>
        <taxon>Menispermoideae</taxon>
        <taxon>Cissampelideae</taxon>
        <taxon>Stephania</taxon>
    </lineage>
</organism>
<dbReference type="AlphaFoldDB" id="A0AAP0PM23"/>
<protein>
    <submittedName>
        <fullName evidence="1">Uncharacterized protein</fullName>
    </submittedName>
</protein>
<name>A0AAP0PM23_9MAGN</name>
<gene>
    <name evidence="1" type="ORF">Scep_007729</name>
</gene>
<proteinExistence type="predicted"/>